<accession>A0A5J6N4P6</accession>
<dbReference type="Proteomes" id="UP000325797">
    <property type="component" value="Chromosome"/>
</dbReference>
<gene>
    <name evidence="8" type="ORF">FRZ61_49870</name>
</gene>
<feature type="transmembrane region" description="Helical" evidence="6">
    <location>
        <begin position="156"/>
        <end position="175"/>
    </location>
</feature>
<evidence type="ECO:0000256" key="1">
    <source>
        <dbReference type="ARBA" id="ARBA00004141"/>
    </source>
</evidence>
<dbReference type="PANTHER" id="PTHR22911:SF6">
    <property type="entry name" value="SOLUTE CARRIER FAMILY 35 MEMBER G1"/>
    <property type="match status" value="1"/>
</dbReference>
<dbReference type="GO" id="GO:0016020">
    <property type="term" value="C:membrane"/>
    <property type="evidence" value="ECO:0007669"/>
    <property type="project" value="UniProtKB-SubCell"/>
</dbReference>
<protein>
    <submittedName>
        <fullName evidence="8">Transporter RarD family, DMT superfamily protein</fullName>
    </submittedName>
</protein>
<evidence type="ECO:0000313" key="9">
    <source>
        <dbReference type="Proteomes" id="UP000325797"/>
    </source>
</evidence>
<feature type="transmembrane region" description="Helical" evidence="6">
    <location>
        <begin position="84"/>
        <end position="100"/>
    </location>
</feature>
<feature type="transmembrane region" description="Helical" evidence="6">
    <location>
        <begin position="12"/>
        <end position="30"/>
    </location>
</feature>
<dbReference type="Gene3D" id="1.10.3730.20">
    <property type="match status" value="1"/>
</dbReference>
<evidence type="ECO:0000256" key="4">
    <source>
        <dbReference type="ARBA" id="ARBA00022989"/>
    </source>
</evidence>
<comment type="subcellular location">
    <subcellularLocation>
        <location evidence="1">Membrane</location>
        <topology evidence="1">Multi-pass membrane protein</topology>
    </subcellularLocation>
</comment>
<comment type="similarity">
    <text evidence="2">Belongs to the drug/metabolite transporter (DMT) superfamily. 10 TMS drug/metabolite exporter (DME) (TC 2.A.7.3) family.</text>
</comment>
<dbReference type="RefSeq" id="WP_151120335.1">
    <property type="nucleotide sequence ID" value="NZ_CP042582.1"/>
</dbReference>
<sequence>MSSTALPAARPSVMSGIGLMVLAVLLFTTMDMLVKLAAERFPIGQIVFVRNFFAFLPVTIMILRSGGWSAIRTRNPLAHLLRSGVGILSMACYFLSYALLPLGEAVSLASSGPLFMTALSVPLLGEKVGPRRWSAVVVGFVGVLVMMRPGSGLFQAGALVAIAAAFCYALAVTQVRRLSRTEGSTAIVFYFTLFATIAGAASLPFDAVMPTWSEMPLLVAIGLIGGVAQFAFTAAFRRAAVAIIAPFDYLGLVFAMIYGSLVWGEVPDAWLIAGAAIVVASGLYIVHREAVVGRRHRAALASG</sequence>
<dbReference type="Pfam" id="PF00892">
    <property type="entry name" value="EamA"/>
    <property type="match status" value="2"/>
</dbReference>
<keyword evidence="9" id="KW-1185">Reference proteome</keyword>
<dbReference type="InterPro" id="IPR000620">
    <property type="entry name" value="EamA_dom"/>
</dbReference>
<dbReference type="SUPFAM" id="SSF103481">
    <property type="entry name" value="Multidrug resistance efflux transporter EmrE"/>
    <property type="match status" value="2"/>
</dbReference>
<feature type="domain" description="EamA" evidence="7">
    <location>
        <begin position="15"/>
        <end position="147"/>
    </location>
</feature>
<feature type="transmembrane region" description="Helical" evidence="6">
    <location>
        <begin position="217"/>
        <end position="236"/>
    </location>
</feature>
<organism evidence="8 9">
    <name type="scientific">Hypericibacter adhaerens</name>
    <dbReference type="NCBI Taxonomy" id="2602016"/>
    <lineage>
        <taxon>Bacteria</taxon>
        <taxon>Pseudomonadati</taxon>
        <taxon>Pseudomonadota</taxon>
        <taxon>Alphaproteobacteria</taxon>
        <taxon>Rhodospirillales</taxon>
        <taxon>Dongiaceae</taxon>
        <taxon>Hypericibacter</taxon>
    </lineage>
</organism>
<dbReference type="EMBL" id="CP042582">
    <property type="protein sequence ID" value="QEX25042.1"/>
    <property type="molecule type" value="Genomic_DNA"/>
</dbReference>
<keyword evidence="4 6" id="KW-1133">Transmembrane helix</keyword>
<name>A0A5J6N4P6_9PROT</name>
<evidence type="ECO:0000256" key="6">
    <source>
        <dbReference type="SAM" id="Phobius"/>
    </source>
</evidence>
<reference evidence="8 9" key="1">
    <citation type="submission" date="2019-08" db="EMBL/GenBank/DDBJ databases">
        <title>Hyperibacter terrae gen. nov., sp. nov. and Hyperibacter viscosus sp. nov., two new members in the family Rhodospirillaceae isolated from the rhizosphere of Hypericum perforatum.</title>
        <authorList>
            <person name="Noviana Z."/>
        </authorList>
    </citation>
    <scope>NUCLEOTIDE SEQUENCE [LARGE SCALE GENOMIC DNA]</scope>
    <source>
        <strain evidence="8 9">R5959</strain>
    </source>
</reference>
<evidence type="ECO:0000313" key="8">
    <source>
        <dbReference type="EMBL" id="QEX25042.1"/>
    </source>
</evidence>
<dbReference type="KEGG" id="hadh:FRZ61_49870"/>
<dbReference type="PANTHER" id="PTHR22911">
    <property type="entry name" value="ACYL-MALONYL CONDENSING ENZYME-RELATED"/>
    <property type="match status" value="1"/>
</dbReference>
<evidence type="ECO:0000256" key="3">
    <source>
        <dbReference type="ARBA" id="ARBA00022692"/>
    </source>
</evidence>
<keyword evidence="3 6" id="KW-0812">Transmembrane</keyword>
<keyword evidence="5 6" id="KW-0472">Membrane</keyword>
<feature type="transmembrane region" description="Helical" evidence="6">
    <location>
        <begin position="269"/>
        <end position="287"/>
    </location>
</feature>
<dbReference type="AlphaFoldDB" id="A0A5J6N4P6"/>
<feature type="transmembrane region" description="Helical" evidence="6">
    <location>
        <begin position="243"/>
        <end position="263"/>
    </location>
</feature>
<dbReference type="InterPro" id="IPR037185">
    <property type="entry name" value="EmrE-like"/>
</dbReference>
<feature type="transmembrane region" description="Helical" evidence="6">
    <location>
        <begin position="187"/>
        <end position="205"/>
    </location>
</feature>
<feature type="domain" description="EamA" evidence="7">
    <location>
        <begin position="156"/>
        <end position="283"/>
    </location>
</feature>
<proteinExistence type="inferred from homology"/>
<evidence type="ECO:0000259" key="7">
    <source>
        <dbReference type="Pfam" id="PF00892"/>
    </source>
</evidence>
<dbReference type="OrthoDB" id="9812899at2"/>
<evidence type="ECO:0000256" key="5">
    <source>
        <dbReference type="ARBA" id="ARBA00023136"/>
    </source>
</evidence>
<evidence type="ECO:0000256" key="2">
    <source>
        <dbReference type="ARBA" id="ARBA00009853"/>
    </source>
</evidence>
<feature type="transmembrane region" description="Helical" evidence="6">
    <location>
        <begin position="42"/>
        <end position="63"/>
    </location>
</feature>